<feature type="transmembrane region" description="Helical" evidence="1">
    <location>
        <begin position="12"/>
        <end position="38"/>
    </location>
</feature>
<evidence type="ECO:0000313" key="3">
    <source>
        <dbReference type="Proteomes" id="UP001595880"/>
    </source>
</evidence>
<reference evidence="3" key="1">
    <citation type="journal article" date="2019" name="Int. J. Syst. Evol. Microbiol.">
        <title>The Global Catalogue of Microorganisms (GCM) 10K type strain sequencing project: providing services to taxonomists for standard genome sequencing and annotation.</title>
        <authorList>
            <consortium name="The Broad Institute Genomics Platform"/>
            <consortium name="The Broad Institute Genome Sequencing Center for Infectious Disease"/>
            <person name="Wu L."/>
            <person name="Ma J."/>
        </authorList>
    </citation>
    <scope>NUCLEOTIDE SEQUENCE [LARGE SCALE GENOMIC DNA]</scope>
    <source>
        <strain evidence="3">KACC 14058</strain>
    </source>
</reference>
<protein>
    <recommendedName>
        <fullName evidence="4">Flp pilus-assembly TadG-like N-terminal domain-containing protein</fullName>
    </recommendedName>
</protein>
<dbReference type="RefSeq" id="WP_390198749.1">
    <property type="nucleotide sequence ID" value="NZ_JBHSDV010000002.1"/>
</dbReference>
<gene>
    <name evidence="2" type="ORF">ACFOZ1_09445</name>
</gene>
<keyword evidence="1" id="KW-1133">Transmembrane helix</keyword>
<keyword evidence="3" id="KW-1185">Reference proteome</keyword>
<accession>A0ABV8VYB3</accession>
<evidence type="ECO:0008006" key="4">
    <source>
        <dbReference type="Google" id="ProtNLM"/>
    </source>
</evidence>
<organism evidence="2 3">
    <name type="scientific">Gracilibacillus marinus</name>
    <dbReference type="NCBI Taxonomy" id="630535"/>
    <lineage>
        <taxon>Bacteria</taxon>
        <taxon>Bacillati</taxon>
        <taxon>Bacillota</taxon>
        <taxon>Bacilli</taxon>
        <taxon>Bacillales</taxon>
        <taxon>Bacillaceae</taxon>
        <taxon>Gracilibacillus</taxon>
    </lineage>
</organism>
<dbReference type="EMBL" id="JBHSDV010000002">
    <property type="protein sequence ID" value="MFC4388030.1"/>
    <property type="molecule type" value="Genomic_DNA"/>
</dbReference>
<evidence type="ECO:0000313" key="2">
    <source>
        <dbReference type="EMBL" id="MFC4388030.1"/>
    </source>
</evidence>
<sequence length="214" mass="23942">MRCISTDERGNAAIYLIWLISIVALLFLLVINISNIFVTGVQSSNSAEQAAIAGTSVIITETKKAIEAYDDDPLSIPGRVHHDMKTIEELVDEKQSDYRSSGMTDDQAYVKALDTVLLNEINTHPLLKDKIREHFIQEGLNDKIYATVTGVVQDNHGNQADTQIILSNQEWRLEVETTINYTSIADETYIPEIEDKIAGKGIGPTLDYLRLIYE</sequence>
<comment type="caution">
    <text evidence="2">The sequence shown here is derived from an EMBL/GenBank/DDBJ whole genome shotgun (WGS) entry which is preliminary data.</text>
</comment>
<keyword evidence="1" id="KW-0472">Membrane</keyword>
<dbReference type="Proteomes" id="UP001595880">
    <property type="component" value="Unassembled WGS sequence"/>
</dbReference>
<keyword evidence="1" id="KW-0812">Transmembrane</keyword>
<proteinExistence type="predicted"/>
<name>A0ABV8VYB3_9BACI</name>
<evidence type="ECO:0000256" key="1">
    <source>
        <dbReference type="SAM" id="Phobius"/>
    </source>
</evidence>